<accession>A0A225VZ81</accession>
<comment type="caution">
    <text evidence="1">The sequence shown here is derived from an EMBL/GenBank/DDBJ whole genome shotgun (WGS) entry which is preliminary data.</text>
</comment>
<name>A0A225VZ81_9STRA</name>
<dbReference type="OrthoDB" id="109938at2759"/>
<protein>
    <submittedName>
        <fullName evidence="1">Uncharacterized protein</fullName>
    </submittedName>
</protein>
<dbReference type="Proteomes" id="UP000198211">
    <property type="component" value="Unassembled WGS sequence"/>
</dbReference>
<evidence type="ECO:0000313" key="2">
    <source>
        <dbReference type="Proteomes" id="UP000198211"/>
    </source>
</evidence>
<keyword evidence="2" id="KW-1185">Reference proteome</keyword>
<gene>
    <name evidence="1" type="ORF">PHMEG_00016965</name>
</gene>
<proteinExistence type="predicted"/>
<reference evidence="2" key="1">
    <citation type="submission" date="2017-03" db="EMBL/GenBank/DDBJ databases">
        <title>Phytopthora megakarya and P. palmivora, two closely related causual agents of cacao black pod achieved similar genome size and gene model numbers by different mechanisms.</title>
        <authorList>
            <person name="Ali S."/>
            <person name="Shao J."/>
            <person name="Larry D.J."/>
            <person name="Kronmiller B."/>
            <person name="Shen D."/>
            <person name="Strem M.D."/>
            <person name="Melnick R.L."/>
            <person name="Guiltinan M.J."/>
            <person name="Tyler B.M."/>
            <person name="Meinhardt L.W."/>
            <person name="Bailey B.A."/>
        </authorList>
    </citation>
    <scope>NUCLEOTIDE SEQUENCE [LARGE SCALE GENOMIC DNA]</scope>
    <source>
        <strain evidence="2">zdho120</strain>
    </source>
</reference>
<dbReference type="EMBL" id="NBNE01002518">
    <property type="protein sequence ID" value="OWZ10218.1"/>
    <property type="molecule type" value="Genomic_DNA"/>
</dbReference>
<evidence type="ECO:0000313" key="1">
    <source>
        <dbReference type="EMBL" id="OWZ10218.1"/>
    </source>
</evidence>
<dbReference type="AlphaFoldDB" id="A0A225VZ81"/>
<sequence length="86" mass="9916">MTSDRRYFTDYSPFDKNAVCKKFVATPVGHRTVTIVVKRGELEVILTLQVAFYVPDSNNILSHSQAEYQDYAVEYHGRSANKVYEH</sequence>
<organism evidence="1 2">
    <name type="scientific">Phytophthora megakarya</name>
    <dbReference type="NCBI Taxonomy" id="4795"/>
    <lineage>
        <taxon>Eukaryota</taxon>
        <taxon>Sar</taxon>
        <taxon>Stramenopiles</taxon>
        <taxon>Oomycota</taxon>
        <taxon>Peronosporomycetes</taxon>
        <taxon>Peronosporales</taxon>
        <taxon>Peronosporaceae</taxon>
        <taxon>Phytophthora</taxon>
    </lineage>
</organism>